<organism evidence="2 3">
    <name type="scientific">Sedimenticola selenatireducens</name>
    <dbReference type="NCBI Taxonomy" id="191960"/>
    <lineage>
        <taxon>Bacteria</taxon>
        <taxon>Pseudomonadati</taxon>
        <taxon>Pseudomonadota</taxon>
        <taxon>Gammaproteobacteria</taxon>
        <taxon>Chromatiales</taxon>
        <taxon>Sedimenticolaceae</taxon>
        <taxon>Sedimenticola</taxon>
    </lineage>
</organism>
<keyword evidence="1" id="KW-0812">Transmembrane</keyword>
<protein>
    <submittedName>
        <fullName evidence="2">Zf-HC2 domain-containing protein</fullName>
    </submittedName>
</protein>
<evidence type="ECO:0000313" key="3">
    <source>
        <dbReference type="Proteomes" id="UP000316649"/>
    </source>
</evidence>
<name>A0A557S3Q4_9GAMM</name>
<keyword evidence="3" id="KW-1185">Reference proteome</keyword>
<dbReference type="EMBL" id="VMNH01000018">
    <property type="protein sequence ID" value="TVO71957.1"/>
    <property type="molecule type" value="Genomic_DNA"/>
</dbReference>
<dbReference type="AlphaFoldDB" id="A0A557S3Q4"/>
<dbReference type="OrthoDB" id="5702699at2"/>
<sequence>MPNTADKQNPAELIPWYLNGTLSPEERVRVEHYLAQGGEAAKAELELQRLIQSQASEQDGSLTPGEFGWKRLQRDLHRDAEKKKVLMCRSDWLRPAMAAAIAVIVIQAVLLNSHWSPSQMESLQPLSGTVAARGFMQIRFQPDTTALQISKLLQEIDAVVVNGPSAAGLYRIGLLDDSIANRKRVMQKLQFAKGIIEHVAEEQ</sequence>
<proteinExistence type="predicted"/>
<keyword evidence="1" id="KW-1133">Transmembrane helix</keyword>
<dbReference type="Proteomes" id="UP000316649">
    <property type="component" value="Unassembled WGS sequence"/>
</dbReference>
<comment type="caution">
    <text evidence="2">The sequence shown here is derived from an EMBL/GenBank/DDBJ whole genome shotgun (WGS) entry which is preliminary data.</text>
</comment>
<gene>
    <name evidence="2" type="ORF">FHP88_13770</name>
</gene>
<accession>A0A557S3Q4</accession>
<evidence type="ECO:0000313" key="2">
    <source>
        <dbReference type="EMBL" id="TVO71957.1"/>
    </source>
</evidence>
<keyword evidence="1" id="KW-0472">Membrane</keyword>
<evidence type="ECO:0000256" key="1">
    <source>
        <dbReference type="SAM" id="Phobius"/>
    </source>
</evidence>
<reference evidence="2 3" key="1">
    <citation type="submission" date="2019-07" db="EMBL/GenBank/DDBJ databases">
        <title>The pathways for chlorine oxyanion respiration interact through the shared metabolite chlorate.</title>
        <authorList>
            <person name="Barnum T.P."/>
            <person name="Cheng Y."/>
            <person name="Hill K.A."/>
            <person name="Lucas L.N."/>
            <person name="Carlson H.K."/>
            <person name="Coates J.D."/>
        </authorList>
    </citation>
    <scope>NUCLEOTIDE SEQUENCE [LARGE SCALE GENOMIC DNA]</scope>
    <source>
        <strain evidence="2 3">BK-1</strain>
    </source>
</reference>
<feature type="transmembrane region" description="Helical" evidence="1">
    <location>
        <begin position="92"/>
        <end position="115"/>
    </location>
</feature>
<dbReference type="RefSeq" id="WP_144359668.1">
    <property type="nucleotide sequence ID" value="NZ_VMNH01000018.1"/>
</dbReference>